<feature type="region of interest" description="Disordered" evidence="1">
    <location>
        <begin position="657"/>
        <end position="720"/>
    </location>
</feature>
<feature type="region of interest" description="Disordered" evidence="1">
    <location>
        <begin position="881"/>
        <end position="915"/>
    </location>
</feature>
<keyword evidence="3" id="KW-1185">Reference proteome</keyword>
<proteinExistence type="predicted"/>
<dbReference type="Proteomes" id="UP001215280">
    <property type="component" value="Unassembled WGS sequence"/>
</dbReference>
<sequence>MAPQKPKWDWKARGCAEFANFTVPFAVKEYVQNVVGQVLKDLEVREWSDWQRADLRELPPKERERRKQSLIQAYPGLLTGPDGGVLKRTKAWLPLYILSATIPQSLLRSMFTTTDLRIALVVWRHSSAEIAALSVYNNHLDSKATFSSFTVDGASTSRHNPWAVGEKGKGFILATQYLLEQVEEHADTRKGAADKLPKDTQGAVSFRVGHQIGILKWKKPYPDEDQLLQVVLDDLTPRTVEEYMEKQAADTRHKRRNEEDEEDEDSDDPYGFGYTSTSAETPKLRKTAESALKGIYSRRVTQQLDCKGDTETLSNHGRNLVFRDEVAITVIGLPSAYPPEYLFSAIYGIIPPAQAWRVPRSQIQFFIAAADDTDTPAPGSTKAKFYHRDQLVPYGIHLNKLSINYHGDLKITSDRVAILRNRKVIDYERALAETADNAFRTIPELALQLALDVLSDEHSESLARLVQPTDKDGVDGYRGAFEAALRQMHPEIAADALLHPTAGSLKKTLFQELGLTPVEVSSSAWRIMEKSGAYVTIEDHARGVLLDAPEDPRSRGLERLRLALSVVAPDVPSENITIRQYSKSTPHVVWDKDNNLFAFALPPACDDHPSAQCLCWVGPFLHDAAKDYDGARLSTRKLFRAYLLCMKGEANMEDELSQIDDRDLMDIDKPADDGDKSREHSPGGARNETNNRDSSPAMYRATTPRSRSPKANPLKAKTPPASFAWPVFHHSPQRVRTPLTQSESNVSNDVVRLDSPTRSIAPHPETVPAPLSPRLPAPQAWQPVAPAVEADDDDATVAAMQIILANYKYQKAALADASSVMNDLQEEINVWKARYDSLNTEMEALKIESELNRRGIEDLNRIVEEKDSKISSLKKELQTLEAEMEEDARRVEENARRAEEDARRLEERRKRPRTE</sequence>
<feature type="compositionally biased region" description="Basic and acidic residues" evidence="1">
    <location>
        <begin position="659"/>
        <end position="681"/>
    </location>
</feature>
<dbReference type="AlphaFoldDB" id="A0AAD7IKU2"/>
<comment type="caution">
    <text evidence="2">The sequence shown here is derived from an EMBL/GenBank/DDBJ whole genome shotgun (WGS) entry which is preliminary data.</text>
</comment>
<feature type="compositionally biased region" description="Basic and acidic residues" evidence="1">
    <location>
        <begin position="887"/>
        <end position="915"/>
    </location>
</feature>
<dbReference type="EMBL" id="JARJLG010000102">
    <property type="protein sequence ID" value="KAJ7745568.1"/>
    <property type="molecule type" value="Genomic_DNA"/>
</dbReference>
<name>A0AAD7IKU2_9AGAR</name>
<evidence type="ECO:0000313" key="3">
    <source>
        <dbReference type="Proteomes" id="UP001215280"/>
    </source>
</evidence>
<accession>A0AAD7IKU2</accession>
<feature type="region of interest" description="Disordered" evidence="1">
    <location>
        <begin position="245"/>
        <end position="279"/>
    </location>
</feature>
<organism evidence="2 3">
    <name type="scientific">Mycena maculata</name>
    <dbReference type="NCBI Taxonomy" id="230809"/>
    <lineage>
        <taxon>Eukaryota</taxon>
        <taxon>Fungi</taxon>
        <taxon>Dikarya</taxon>
        <taxon>Basidiomycota</taxon>
        <taxon>Agaricomycotina</taxon>
        <taxon>Agaricomycetes</taxon>
        <taxon>Agaricomycetidae</taxon>
        <taxon>Agaricales</taxon>
        <taxon>Marasmiineae</taxon>
        <taxon>Mycenaceae</taxon>
        <taxon>Mycena</taxon>
    </lineage>
</organism>
<evidence type="ECO:0000313" key="2">
    <source>
        <dbReference type="EMBL" id="KAJ7745568.1"/>
    </source>
</evidence>
<gene>
    <name evidence="2" type="ORF">DFH07DRAFT_924622</name>
</gene>
<protein>
    <submittedName>
        <fullName evidence="2">Uncharacterized protein</fullName>
    </submittedName>
</protein>
<evidence type="ECO:0000256" key="1">
    <source>
        <dbReference type="SAM" id="MobiDB-lite"/>
    </source>
</evidence>
<reference evidence="2" key="1">
    <citation type="submission" date="2023-03" db="EMBL/GenBank/DDBJ databases">
        <title>Massive genome expansion in bonnet fungi (Mycena s.s.) driven by repeated elements and novel gene families across ecological guilds.</title>
        <authorList>
            <consortium name="Lawrence Berkeley National Laboratory"/>
            <person name="Harder C.B."/>
            <person name="Miyauchi S."/>
            <person name="Viragh M."/>
            <person name="Kuo A."/>
            <person name="Thoen E."/>
            <person name="Andreopoulos B."/>
            <person name="Lu D."/>
            <person name="Skrede I."/>
            <person name="Drula E."/>
            <person name="Henrissat B."/>
            <person name="Morin E."/>
            <person name="Kohler A."/>
            <person name="Barry K."/>
            <person name="LaButti K."/>
            <person name="Morin E."/>
            <person name="Salamov A."/>
            <person name="Lipzen A."/>
            <person name="Mereny Z."/>
            <person name="Hegedus B."/>
            <person name="Baldrian P."/>
            <person name="Stursova M."/>
            <person name="Weitz H."/>
            <person name="Taylor A."/>
            <person name="Grigoriev I.V."/>
            <person name="Nagy L.G."/>
            <person name="Martin F."/>
            <person name="Kauserud H."/>
        </authorList>
    </citation>
    <scope>NUCLEOTIDE SEQUENCE</scope>
    <source>
        <strain evidence="2">CBHHK188m</strain>
    </source>
</reference>
<feature type="compositionally biased region" description="Acidic residues" evidence="1">
    <location>
        <begin position="259"/>
        <end position="268"/>
    </location>
</feature>